<organism evidence="1 2">
    <name type="scientific">Papaver somniferum</name>
    <name type="common">Opium poppy</name>
    <dbReference type="NCBI Taxonomy" id="3469"/>
    <lineage>
        <taxon>Eukaryota</taxon>
        <taxon>Viridiplantae</taxon>
        <taxon>Streptophyta</taxon>
        <taxon>Embryophyta</taxon>
        <taxon>Tracheophyta</taxon>
        <taxon>Spermatophyta</taxon>
        <taxon>Magnoliopsida</taxon>
        <taxon>Ranunculales</taxon>
        <taxon>Papaveraceae</taxon>
        <taxon>Papaveroideae</taxon>
        <taxon>Papaver</taxon>
    </lineage>
</organism>
<dbReference type="STRING" id="3469.A0A4Y7KFT3"/>
<dbReference type="SUPFAM" id="SSF82199">
    <property type="entry name" value="SET domain"/>
    <property type="match status" value="1"/>
</dbReference>
<dbReference type="InterPro" id="IPR046341">
    <property type="entry name" value="SET_dom_sf"/>
</dbReference>
<evidence type="ECO:0000313" key="1">
    <source>
        <dbReference type="EMBL" id="RZC71210.1"/>
    </source>
</evidence>
<gene>
    <name evidence="1" type="ORF">C5167_034393</name>
</gene>
<dbReference type="Gramene" id="RZC71210">
    <property type="protein sequence ID" value="RZC71210"/>
    <property type="gene ID" value="C5167_034393"/>
</dbReference>
<dbReference type="EMBL" id="CM010721">
    <property type="protein sequence ID" value="RZC71210.1"/>
    <property type="molecule type" value="Genomic_DNA"/>
</dbReference>
<accession>A0A4Y7KFT3</accession>
<evidence type="ECO:0008006" key="3">
    <source>
        <dbReference type="Google" id="ProtNLM"/>
    </source>
</evidence>
<protein>
    <recommendedName>
        <fullName evidence="3">SET domain-containing protein</fullName>
    </recommendedName>
</protein>
<sequence length="108" mass="12565">MATEKVWNGNFIHTLYWKFHLWKQLTPENVLPEIRILLDDNVGHIARLAMVLLVEQKLGQESEWYPYMSNLPRKGELHCPIPFADFLNHDGDSDAILLGDEHKQVSEV</sequence>
<dbReference type="Proteomes" id="UP000316621">
    <property type="component" value="Chromosome 7"/>
</dbReference>
<dbReference type="Gene3D" id="3.90.1410.10">
    <property type="entry name" value="set domain protein methyltransferase, domain 1"/>
    <property type="match status" value="1"/>
</dbReference>
<dbReference type="AlphaFoldDB" id="A0A4Y7KFT3"/>
<proteinExistence type="predicted"/>
<evidence type="ECO:0000313" key="2">
    <source>
        <dbReference type="Proteomes" id="UP000316621"/>
    </source>
</evidence>
<name>A0A4Y7KFT3_PAPSO</name>
<reference evidence="1 2" key="1">
    <citation type="journal article" date="2018" name="Science">
        <title>The opium poppy genome and morphinan production.</title>
        <authorList>
            <person name="Guo L."/>
            <person name="Winzer T."/>
            <person name="Yang X."/>
            <person name="Li Y."/>
            <person name="Ning Z."/>
            <person name="He Z."/>
            <person name="Teodor R."/>
            <person name="Lu Y."/>
            <person name="Bowser T.A."/>
            <person name="Graham I.A."/>
            <person name="Ye K."/>
        </authorList>
    </citation>
    <scope>NUCLEOTIDE SEQUENCE [LARGE SCALE GENOMIC DNA]</scope>
    <source>
        <strain evidence="2">cv. HN1</strain>
        <tissue evidence="1">Leaves</tissue>
    </source>
</reference>
<keyword evidence="2" id="KW-1185">Reference proteome</keyword>